<dbReference type="InterPro" id="IPR007159">
    <property type="entry name" value="SpoVT-AbrB_dom"/>
</dbReference>
<comment type="caution">
    <text evidence="9">The sequence shown here is derived from an EMBL/GenBank/DDBJ whole genome shotgun (WGS) entry which is preliminary data.</text>
</comment>
<feature type="domain" description="SpoVT-AbrB" evidence="8">
    <location>
        <begin position="81"/>
        <end position="124"/>
    </location>
</feature>
<keyword evidence="4 7" id="KW-0805">Transcription regulation</keyword>
<evidence type="ECO:0000313" key="9">
    <source>
        <dbReference type="EMBL" id="MBD3870239.1"/>
    </source>
</evidence>
<dbReference type="Proteomes" id="UP000598633">
    <property type="component" value="Unassembled WGS sequence"/>
</dbReference>
<accession>A0A8J6Y887</accession>
<dbReference type="GO" id="GO:2000143">
    <property type="term" value="P:negative regulation of DNA-templated transcription initiation"/>
    <property type="evidence" value="ECO:0007669"/>
    <property type="project" value="TreeGrafter"/>
</dbReference>
<comment type="subcellular location">
    <subcellularLocation>
        <location evidence="7">Cytoplasm</location>
        <location evidence="7">Nucleoid</location>
    </subcellularLocation>
</comment>
<gene>
    <name evidence="7" type="primary">mraZ</name>
    <name evidence="9" type="ORF">IFJ97_02630</name>
</gene>
<dbReference type="GO" id="GO:0009295">
    <property type="term" value="C:nucleoid"/>
    <property type="evidence" value="ECO:0007669"/>
    <property type="project" value="UniProtKB-SubCell"/>
</dbReference>
<reference evidence="9 10" key="1">
    <citation type="submission" date="2020-08" db="EMBL/GenBank/DDBJ databases">
        <title>Acidobacteriota in marine sediments use diverse sulfur dissimilation pathways.</title>
        <authorList>
            <person name="Wasmund K."/>
        </authorList>
    </citation>
    <scope>NUCLEOTIDE SEQUENCE [LARGE SCALE GENOMIC DNA]</scope>
    <source>
        <strain evidence="9">MAG AM3-A</strain>
    </source>
</reference>
<dbReference type="CDD" id="cd16320">
    <property type="entry name" value="MraZ_N"/>
    <property type="match status" value="1"/>
</dbReference>
<proteinExistence type="inferred from homology"/>
<keyword evidence="2 7" id="KW-0963">Cytoplasm</keyword>
<name>A0A8J6Y887_9BACT</name>
<keyword evidence="5 7" id="KW-0238">DNA-binding</keyword>
<dbReference type="HAMAP" id="MF_01008">
    <property type="entry name" value="MraZ"/>
    <property type="match status" value="1"/>
</dbReference>
<comment type="similarity">
    <text evidence="7">Belongs to the MraZ family.</text>
</comment>
<dbReference type="GO" id="GO:0000976">
    <property type="term" value="F:transcription cis-regulatory region binding"/>
    <property type="evidence" value="ECO:0007669"/>
    <property type="project" value="TreeGrafter"/>
</dbReference>
<evidence type="ECO:0000256" key="7">
    <source>
        <dbReference type="HAMAP-Rule" id="MF_01008"/>
    </source>
</evidence>
<dbReference type="InterPro" id="IPR020603">
    <property type="entry name" value="MraZ_dom"/>
</dbReference>
<feature type="domain" description="SpoVT-AbrB" evidence="8">
    <location>
        <begin position="7"/>
        <end position="53"/>
    </location>
</feature>
<dbReference type="Pfam" id="PF02381">
    <property type="entry name" value="MraZ"/>
    <property type="match status" value="2"/>
</dbReference>
<dbReference type="SUPFAM" id="SSF89447">
    <property type="entry name" value="AbrB/MazE/MraZ-like"/>
    <property type="match status" value="1"/>
</dbReference>
<dbReference type="GO" id="GO:0003700">
    <property type="term" value="F:DNA-binding transcription factor activity"/>
    <property type="evidence" value="ECO:0007669"/>
    <property type="project" value="UniProtKB-UniRule"/>
</dbReference>
<evidence type="ECO:0000259" key="8">
    <source>
        <dbReference type="PROSITE" id="PS51740"/>
    </source>
</evidence>
<evidence type="ECO:0000256" key="2">
    <source>
        <dbReference type="ARBA" id="ARBA00022490"/>
    </source>
</evidence>
<dbReference type="GO" id="GO:0005737">
    <property type="term" value="C:cytoplasm"/>
    <property type="evidence" value="ECO:0007669"/>
    <property type="project" value="UniProtKB-UniRule"/>
</dbReference>
<sequence length="147" mass="16680">MERFRGGFPATIDAKGRFKLPARLREQLEAGFGREVYVCSFFPHELRVYPLAVWQGVEERLLNKPAMKPAVLKLIERVNYGQLLDMDDQGRILVPALLREMVDVEGEVVVSGRINHLAVTNRSRAASFLKEASLSDEELEELAQLEL</sequence>
<dbReference type="InterPro" id="IPR037914">
    <property type="entry name" value="SpoVT-AbrB_sf"/>
</dbReference>
<dbReference type="InterPro" id="IPR035642">
    <property type="entry name" value="MraZ_N"/>
</dbReference>
<evidence type="ECO:0000256" key="3">
    <source>
        <dbReference type="ARBA" id="ARBA00022737"/>
    </source>
</evidence>
<organism evidence="9 10">
    <name type="scientific">Candidatus Sulfomarinibacter kjeldsenii</name>
    <dbReference type="NCBI Taxonomy" id="2885994"/>
    <lineage>
        <taxon>Bacteria</taxon>
        <taxon>Pseudomonadati</taxon>
        <taxon>Acidobacteriota</taxon>
        <taxon>Thermoanaerobaculia</taxon>
        <taxon>Thermoanaerobaculales</taxon>
        <taxon>Candidatus Sulfomarinibacteraceae</taxon>
        <taxon>Candidatus Sulfomarinibacter</taxon>
    </lineage>
</organism>
<comment type="subunit">
    <text evidence="7">Forms oligomers.</text>
</comment>
<dbReference type="AlphaFoldDB" id="A0A8J6Y887"/>
<keyword evidence="6 7" id="KW-0804">Transcription</keyword>
<dbReference type="CDD" id="cd16321">
    <property type="entry name" value="MraZ_C"/>
    <property type="match status" value="1"/>
</dbReference>
<dbReference type="InterPro" id="IPR038619">
    <property type="entry name" value="MraZ_sf"/>
</dbReference>
<evidence type="ECO:0000256" key="6">
    <source>
        <dbReference type="ARBA" id="ARBA00023163"/>
    </source>
</evidence>
<evidence type="ECO:0000313" key="10">
    <source>
        <dbReference type="Proteomes" id="UP000598633"/>
    </source>
</evidence>
<keyword evidence="3" id="KW-0677">Repeat</keyword>
<evidence type="ECO:0000256" key="5">
    <source>
        <dbReference type="ARBA" id="ARBA00023125"/>
    </source>
</evidence>
<evidence type="ECO:0000256" key="1">
    <source>
        <dbReference type="ARBA" id="ARBA00013860"/>
    </source>
</evidence>
<dbReference type="PANTHER" id="PTHR34701">
    <property type="entry name" value="TRANSCRIPTIONAL REGULATOR MRAZ"/>
    <property type="match status" value="1"/>
</dbReference>
<dbReference type="EMBL" id="JACXWA010000044">
    <property type="protein sequence ID" value="MBD3870239.1"/>
    <property type="molecule type" value="Genomic_DNA"/>
</dbReference>
<evidence type="ECO:0000256" key="4">
    <source>
        <dbReference type="ARBA" id="ARBA00023015"/>
    </source>
</evidence>
<dbReference type="Gene3D" id="3.40.1550.20">
    <property type="entry name" value="Transcriptional regulator MraZ domain"/>
    <property type="match status" value="1"/>
</dbReference>
<dbReference type="InterPro" id="IPR003444">
    <property type="entry name" value="MraZ"/>
</dbReference>
<dbReference type="PROSITE" id="PS51740">
    <property type="entry name" value="SPOVT_ABRB"/>
    <property type="match status" value="2"/>
</dbReference>
<protein>
    <recommendedName>
        <fullName evidence="1 7">Transcriptional regulator MraZ</fullName>
    </recommendedName>
</protein>
<dbReference type="PANTHER" id="PTHR34701:SF1">
    <property type="entry name" value="TRANSCRIPTIONAL REGULATOR MRAZ"/>
    <property type="match status" value="1"/>
</dbReference>
<dbReference type="InterPro" id="IPR035644">
    <property type="entry name" value="MraZ_C"/>
</dbReference>